<dbReference type="InterPro" id="IPR005845">
    <property type="entry name" value="A-D-PHexomutase_a/b/a-II"/>
</dbReference>
<dbReference type="HAMAP" id="MF_01554_B">
    <property type="entry name" value="GlmM_B"/>
    <property type="match status" value="1"/>
</dbReference>
<organism evidence="13">
    <name type="scientific">Salinicola endophyticus</name>
    <dbReference type="NCBI Taxonomy" id="1949083"/>
    <lineage>
        <taxon>Bacteria</taxon>
        <taxon>Pseudomonadati</taxon>
        <taxon>Pseudomonadota</taxon>
        <taxon>Gammaproteobacteria</taxon>
        <taxon>Oceanospirillales</taxon>
        <taxon>Halomonadaceae</taxon>
        <taxon>Salinicola</taxon>
    </lineage>
</organism>
<dbReference type="GO" id="GO:0005975">
    <property type="term" value="P:carbohydrate metabolic process"/>
    <property type="evidence" value="ECO:0007669"/>
    <property type="project" value="InterPro"/>
</dbReference>
<dbReference type="InterPro" id="IPR005841">
    <property type="entry name" value="Alpha-D-phosphohexomutase_SF"/>
</dbReference>
<dbReference type="GO" id="GO:0004615">
    <property type="term" value="F:phosphomannomutase activity"/>
    <property type="evidence" value="ECO:0007669"/>
    <property type="project" value="TreeGrafter"/>
</dbReference>
<evidence type="ECO:0000256" key="4">
    <source>
        <dbReference type="ARBA" id="ARBA00022842"/>
    </source>
</evidence>
<feature type="binding site" evidence="6">
    <location>
        <position position="245"/>
    </location>
    <ligand>
        <name>Mg(2+)</name>
        <dbReference type="ChEBI" id="CHEBI:18420"/>
    </ligand>
</feature>
<dbReference type="InterPro" id="IPR036900">
    <property type="entry name" value="A-D-PHexomutase_C_sf"/>
</dbReference>
<dbReference type="FunFam" id="3.40.120.10:FF:000001">
    <property type="entry name" value="Phosphoglucosamine mutase"/>
    <property type="match status" value="1"/>
</dbReference>
<evidence type="ECO:0000256" key="6">
    <source>
        <dbReference type="HAMAP-Rule" id="MF_01554"/>
    </source>
</evidence>
<evidence type="ECO:0000256" key="3">
    <source>
        <dbReference type="ARBA" id="ARBA00022723"/>
    </source>
</evidence>
<evidence type="ECO:0000259" key="9">
    <source>
        <dbReference type="Pfam" id="PF00408"/>
    </source>
</evidence>
<comment type="catalytic activity">
    <reaction evidence="6 8">
        <text>alpha-D-glucosamine 1-phosphate = D-glucosamine 6-phosphate</text>
        <dbReference type="Rhea" id="RHEA:23424"/>
        <dbReference type="ChEBI" id="CHEBI:58516"/>
        <dbReference type="ChEBI" id="CHEBI:58725"/>
        <dbReference type="EC" id="5.4.2.10"/>
    </reaction>
</comment>
<dbReference type="GO" id="GO:0008966">
    <property type="term" value="F:phosphoglucosamine mutase activity"/>
    <property type="evidence" value="ECO:0007669"/>
    <property type="project" value="UniProtKB-UniRule"/>
</dbReference>
<keyword evidence="5 6" id="KW-0413">Isomerase</keyword>
<dbReference type="InterPro" id="IPR005844">
    <property type="entry name" value="A-D-PHexomutase_a/b/a-I"/>
</dbReference>
<feature type="binding site" evidence="6">
    <location>
        <position position="247"/>
    </location>
    <ligand>
        <name>Mg(2+)</name>
        <dbReference type="ChEBI" id="CHEBI:18420"/>
    </ligand>
</feature>
<dbReference type="GO" id="GO:0006048">
    <property type="term" value="P:UDP-N-acetylglucosamine biosynthetic process"/>
    <property type="evidence" value="ECO:0007669"/>
    <property type="project" value="TreeGrafter"/>
</dbReference>
<dbReference type="InterPro" id="IPR050060">
    <property type="entry name" value="Phosphoglucosamine_mutase"/>
</dbReference>
<dbReference type="InterPro" id="IPR006352">
    <property type="entry name" value="GlmM_bact"/>
</dbReference>
<evidence type="ECO:0000313" key="13">
    <source>
        <dbReference type="EMBL" id="XCJ78019.1"/>
    </source>
</evidence>
<feature type="binding site" description="via phosphate group" evidence="6">
    <location>
        <position position="100"/>
    </location>
    <ligand>
        <name>Mg(2+)</name>
        <dbReference type="ChEBI" id="CHEBI:18420"/>
    </ligand>
</feature>
<dbReference type="Gene3D" id="3.40.120.10">
    <property type="entry name" value="Alpha-D-Glucose-1,6-Bisphosphate, subunit A, domain 3"/>
    <property type="match status" value="3"/>
</dbReference>
<dbReference type="GO" id="GO:0005829">
    <property type="term" value="C:cytosol"/>
    <property type="evidence" value="ECO:0007669"/>
    <property type="project" value="TreeGrafter"/>
</dbReference>
<evidence type="ECO:0000256" key="7">
    <source>
        <dbReference type="RuleBase" id="RU004326"/>
    </source>
</evidence>
<dbReference type="InterPro" id="IPR005846">
    <property type="entry name" value="A-D-PHexomutase_a/b/a-III"/>
</dbReference>
<dbReference type="Pfam" id="PF02878">
    <property type="entry name" value="PGM_PMM_I"/>
    <property type="match status" value="1"/>
</dbReference>
<evidence type="ECO:0000256" key="5">
    <source>
        <dbReference type="ARBA" id="ARBA00023235"/>
    </source>
</evidence>
<evidence type="ECO:0000259" key="12">
    <source>
        <dbReference type="Pfam" id="PF02880"/>
    </source>
</evidence>
<keyword evidence="2 6" id="KW-0597">Phosphoprotein</keyword>
<dbReference type="FunFam" id="3.30.310.50:FF:000001">
    <property type="entry name" value="Phosphoglucosamine mutase"/>
    <property type="match status" value="1"/>
</dbReference>
<feature type="domain" description="Alpha-D-phosphohexomutase alpha/beta/alpha" evidence="10">
    <location>
        <begin position="3"/>
        <end position="131"/>
    </location>
</feature>
<name>A0AB74U976_9GAMM</name>
<evidence type="ECO:0000256" key="2">
    <source>
        <dbReference type="ARBA" id="ARBA00022553"/>
    </source>
</evidence>
<dbReference type="NCBIfam" id="NF008139">
    <property type="entry name" value="PRK10887.1"/>
    <property type="match status" value="1"/>
</dbReference>
<reference evidence="13" key="1">
    <citation type="submission" date="2024-06" db="EMBL/GenBank/DDBJ databases">
        <title>Complete genome of Salinicola endophyticus HNIBRBA4755.</title>
        <authorList>
            <person name="Shin S.Y."/>
            <person name="Kang H."/>
            <person name="Song J."/>
        </authorList>
    </citation>
    <scope>NUCLEOTIDE SEQUENCE</scope>
    <source>
        <strain evidence="13">HNIBRBA4755</strain>
    </source>
</reference>
<dbReference type="GO" id="GO:0009252">
    <property type="term" value="P:peptidoglycan biosynthetic process"/>
    <property type="evidence" value="ECO:0007669"/>
    <property type="project" value="UniProtKB-ARBA"/>
</dbReference>
<evidence type="ECO:0000256" key="1">
    <source>
        <dbReference type="ARBA" id="ARBA00010231"/>
    </source>
</evidence>
<dbReference type="Gene3D" id="3.30.310.50">
    <property type="entry name" value="Alpha-D-phosphohexomutase, C-terminal domain"/>
    <property type="match status" value="1"/>
</dbReference>
<dbReference type="PANTHER" id="PTHR42946:SF1">
    <property type="entry name" value="PHOSPHOGLUCOMUTASE (ALPHA-D-GLUCOSE-1,6-BISPHOSPHATE-DEPENDENT)"/>
    <property type="match status" value="1"/>
</dbReference>
<dbReference type="SUPFAM" id="SSF55957">
    <property type="entry name" value="Phosphoglucomutase, C-terminal domain"/>
    <property type="match status" value="1"/>
</dbReference>
<dbReference type="EC" id="5.4.2.10" evidence="6 8"/>
<feature type="active site" description="Phosphoserine intermediate" evidence="6">
    <location>
        <position position="100"/>
    </location>
</feature>
<sequence length="449" mass="47707">MRSYFGTDGVRGRVGEFPMTPNFAMKLGWAAGQVLGAEGVREVLIGKDTRASGYLLESSLEAGFSAAGVNIALVGPLPTPAIAYLTSTFRADAGLVISASHNPYYDNGIKIFGRGGLKLNDAQEREIEHYLQVALDGGMTCVSSEKLGKARRIEDASGRYTEYCKATLPSHLSLDGLKIVVDCANGAGYKVAPAVYRELGACVVAIHATPDGFNINEQCGATAMHSLCDAVKAEGADLGIALDGDADRLMMVDHTGAVVDGDELLYLLTRQARAAGYQGGVVGTQMSNLGLAHALESLGVPFIRAKVGDRYVMQQLEEHGWRIGGETSGHLINLDHAPTGDAIVASLQVLACLLDQGASLHEAKQGLHKLPQTLINVRYQAQSGIDPVKEPEVRDLVESVTNDLGQEGRVLLRKSGTEPLIRVMVEAMDAATAKKAAERIADSIRQVVN</sequence>
<comment type="PTM">
    <text evidence="6">Activated by phosphorylation.</text>
</comment>
<dbReference type="EMBL" id="CP159578">
    <property type="protein sequence ID" value="XCJ78019.1"/>
    <property type="molecule type" value="Genomic_DNA"/>
</dbReference>
<dbReference type="GO" id="GO:0000287">
    <property type="term" value="F:magnesium ion binding"/>
    <property type="evidence" value="ECO:0007669"/>
    <property type="project" value="UniProtKB-UniRule"/>
</dbReference>
<dbReference type="InterPro" id="IPR016066">
    <property type="entry name" value="A-D-PHexomutase_CS"/>
</dbReference>
<comment type="function">
    <text evidence="6 8">Catalyzes the conversion of glucosamine-6-phosphate to glucosamine-1-phosphate.</text>
</comment>
<gene>
    <name evidence="6 13" type="primary">glmM</name>
    <name evidence="13" type="ORF">ABV408_11235</name>
</gene>
<dbReference type="Pfam" id="PF02879">
    <property type="entry name" value="PGM_PMM_II"/>
    <property type="match status" value="1"/>
</dbReference>
<evidence type="ECO:0000256" key="8">
    <source>
        <dbReference type="RuleBase" id="RU004327"/>
    </source>
</evidence>
<dbReference type="PRINTS" id="PR00509">
    <property type="entry name" value="PGMPMM"/>
</dbReference>
<dbReference type="NCBIfam" id="TIGR01455">
    <property type="entry name" value="glmM"/>
    <property type="match status" value="1"/>
</dbReference>
<dbReference type="SUPFAM" id="SSF53738">
    <property type="entry name" value="Phosphoglucomutase, first 3 domains"/>
    <property type="match status" value="3"/>
</dbReference>
<protein>
    <recommendedName>
        <fullName evidence="6 8">Phosphoglucosamine mutase</fullName>
        <ecNumber evidence="6 8">5.4.2.10</ecNumber>
    </recommendedName>
</protein>
<keyword evidence="3 6" id="KW-0479">Metal-binding</keyword>
<evidence type="ECO:0000259" key="11">
    <source>
        <dbReference type="Pfam" id="PF02879"/>
    </source>
</evidence>
<feature type="binding site" evidence="6">
    <location>
        <position position="243"/>
    </location>
    <ligand>
        <name>Mg(2+)</name>
        <dbReference type="ChEBI" id="CHEBI:18420"/>
    </ligand>
</feature>
<feature type="modified residue" description="Phosphoserine" evidence="6">
    <location>
        <position position="100"/>
    </location>
</feature>
<evidence type="ECO:0000259" key="10">
    <source>
        <dbReference type="Pfam" id="PF02878"/>
    </source>
</evidence>
<feature type="domain" description="Alpha-D-phosphohexomutase alpha/beta/alpha" evidence="12">
    <location>
        <begin position="260"/>
        <end position="364"/>
    </location>
</feature>
<feature type="domain" description="Alpha-D-phosphohexomutase alpha/beta/alpha" evidence="11">
    <location>
        <begin position="159"/>
        <end position="256"/>
    </location>
</feature>
<dbReference type="InterPro" id="IPR005843">
    <property type="entry name" value="A-D-PHexomutase_C"/>
</dbReference>
<dbReference type="PROSITE" id="PS00710">
    <property type="entry name" value="PGM_PMM"/>
    <property type="match status" value="1"/>
</dbReference>
<dbReference type="FunFam" id="3.40.120.10:FF:000003">
    <property type="entry name" value="Phosphoglucosamine mutase"/>
    <property type="match status" value="1"/>
</dbReference>
<dbReference type="Pfam" id="PF00408">
    <property type="entry name" value="PGM_PMM_IV"/>
    <property type="match status" value="1"/>
</dbReference>
<keyword evidence="4 6" id="KW-0460">Magnesium</keyword>
<dbReference type="Pfam" id="PF02880">
    <property type="entry name" value="PGM_PMM_III"/>
    <property type="match status" value="1"/>
</dbReference>
<dbReference type="CDD" id="cd05802">
    <property type="entry name" value="GlmM"/>
    <property type="match status" value="1"/>
</dbReference>
<accession>A0AB74U976</accession>
<dbReference type="AlphaFoldDB" id="A0AB74U976"/>
<comment type="similarity">
    <text evidence="1 6 7">Belongs to the phosphohexose mutase family.</text>
</comment>
<proteinExistence type="inferred from homology"/>
<dbReference type="InterPro" id="IPR016055">
    <property type="entry name" value="A-D-PHexomutase_a/b/a-I/II/III"/>
</dbReference>
<dbReference type="PANTHER" id="PTHR42946">
    <property type="entry name" value="PHOSPHOHEXOSE MUTASE"/>
    <property type="match status" value="1"/>
</dbReference>
<dbReference type="RefSeq" id="WP_353979041.1">
    <property type="nucleotide sequence ID" value="NZ_CP159578.1"/>
</dbReference>
<comment type="cofactor">
    <cofactor evidence="6">
        <name>Mg(2+)</name>
        <dbReference type="ChEBI" id="CHEBI:18420"/>
    </cofactor>
    <text evidence="6">Binds 1 Mg(2+) ion per subunit.</text>
</comment>
<feature type="domain" description="Alpha-D-phosphohexomutase C-terminal" evidence="9">
    <location>
        <begin position="374"/>
        <end position="442"/>
    </location>
</feature>